<evidence type="ECO:0000313" key="3">
    <source>
        <dbReference type="Proteomes" id="UP000054851"/>
    </source>
</evidence>
<dbReference type="AlphaFoldDB" id="A0A158D692"/>
<accession>A0A158D692</accession>
<feature type="domain" description="YbaK/aminoacyl-tRNA synthetase-associated" evidence="1">
    <location>
        <begin position="53"/>
        <end position="174"/>
    </location>
</feature>
<protein>
    <submittedName>
        <fullName evidence="2">YbaK/ebsC protein</fullName>
    </submittedName>
</protein>
<evidence type="ECO:0000313" key="2">
    <source>
        <dbReference type="EMBL" id="SAK90041.1"/>
    </source>
</evidence>
<dbReference type="SUPFAM" id="SSF55826">
    <property type="entry name" value="YbaK/ProRS associated domain"/>
    <property type="match status" value="1"/>
</dbReference>
<keyword evidence="3" id="KW-1185">Reference proteome</keyword>
<sequence length="186" mass="19742">MTFSPSTTMNARQDDYALNLDIIAADAVATRLPEPVHSMLNGTDIVVFSVPDDASDTAACSARFGIDLEDCANTIVVRFKKGGAEQYAAIVTLASRRLDVNGALKRELGAQRISFASRETATELSGMEYGGITAFGLPDSVPVLVEAAVMERERIVMGAGVREAKLLLAPQRLLALPNVSVASLVT</sequence>
<dbReference type="GO" id="GO:0002161">
    <property type="term" value="F:aminoacyl-tRNA deacylase activity"/>
    <property type="evidence" value="ECO:0007669"/>
    <property type="project" value="InterPro"/>
</dbReference>
<dbReference type="InterPro" id="IPR036754">
    <property type="entry name" value="YbaK/aa-tRNA-synt-asso_dom_sf"/>
</dbReference>
<gene>
    <name evidence="2" type="ORF">AWB79_06512</name>
</gene>
<dbReference type="PANTHER" id="PTHR30411:SF1">
    <property type="entry name" value="CYTOPLASMIC PROTEIN"/>
    <property type="match status" value="1"/>
</dbReference>
<dbReference type="STRING" id="1777140.AWB79_06512"/>
<dbReference type="Proteomes" id="UP000054851">
    <property type="component" value="Unassembled WGS sequence"/>
</dbReference>
<dbReference type="InterPro" id="IPR007214">
    <property type="entry name" value="YbaK/aa-tRNA-synth-assoc-dom"/>
</dbReference>
<reference evidence="2" key="1">
    <citation type="submission" date="2016-01" db="EMBL/GenBank/DDBJ databases">
        <authorList>
            <person name="Peeters C."/>
        </authorList>
    </citation>
    <scope>NUCLEOTIDE SEQUENCE</scope>
    <source>
        <strain evidence="2">LMG 29322</strain>
    </source>
</reference>
<name>A0A158D692_9BURK</name>
<dbReference type="PANTHER" id="PTHR30411">
    <property type="entry name" value="CYTOPLASMIC PROTEIN"/>
    <property type="match status" value="1"/>
</dbReference>
<dbReference type="Gene3D" id="3.90.960.10">
    <property type="entry name" value="YbaK/aminoacyl-tRNA synthetase-associated domain"/>
    <property type="match status" value="1"/>
</dbReference>
<dbReference type="Pfam" id="PF04073">
    <property type="entry name" value="tRNA_edit"/>
    <property type="match status" value="1"/>
</dbReference>
<comment type="caution">
    <text evidence="2">The sequence shown here is derived from an EMBL/GenBank/DDBJ whole genome shotgun (WGS) entry which is preliminary data.</text>
</comment>
<dbReference type="EMBL" id="FCOA02000035">
    <property type="protein sequence ID" value="SAK90041.1"/>
    <property type="molecule type" value="Genomic_DNA"/>
</dbReference>
<organism evidence="2 3">
    <name type="scientific">Caballeronia hypogeia</name>
    <dbReference type="NCBI Taxonomy" id="1777140"/>
    <lineage>
        <taxon>Bacteria</taxon>
        <taxon>Pseudomonadati</taxon>
        <taxon>Pseudomonadota</taxon>
        <taxon>Betaproteobacteria</taxon>
        <taxon>Burkholderiales</taxon>
        <taxon>Burkholderiaceae</taxon>
        <taxon>Caballeronia</taxon>
    </lineage>
</organism>
<proteinExistence type="predicted"/>
<evidence type="ECO:0000259" key="1">
    <source>
        <dbReference type="Pfam" id="PF04073"/>
    </source>
</evidence>